<protein>
    <submittedName>
        <fullName evidence="3">Uncharacterized protein</fullName>
    </submittedName>
</protein>
<dbReference type="AlphaFoldDB" id="A0A1B7YNF8"/>
<dbReference type="KEGG" id="chig:CH63R_02275"/>
<accession>A0A1B7YNF8</accession>
<evidence type="ECO:0000313" key="3">
    <source>
        <dbReference type="EMBL" id="OBR13549.1"/>
    </source>
</evidence>
<feature type="compositionally biased region" description="Basic and acidic residues" evidence="1">
    <location>
        <begin position="127"/>
        <end position="150"/>
    </location>
</feature>
<organism evidence="3 4">
    <name type="scientific">Colletotrichum higginsianum (strain IMI 349063)</name>
    <name type="common">Crucifer anthracnose fungus</name>
    <dbReference type="NCBI Taxonomy" id="759273"/>
    <lineage>
        <taxon>Eukaryota</taxon>
        <taxon>Fungi</taxon>
        <taxon>Dikarya</taxon>
        <taxon>Ascomycota</taxon>
        <taxon>Pezizomycotina</taxon>
        <taxon>Sordariomycetes</taxon>
        <taxon>Hypocreomycetidae</taxon>
        <taxon>Glomerellales</taxon>
        <taxon>Glomerellaceae</taxon>
        <taxon>Colletotrichum</taxon>
        <taxon>Colletotrichum destructivum species complex</taxon>
    </lineage>
</organism>
<dbReference type="VEuPathDB" id="FungiDB:CH63R_02275"/>
<reference evidence="4" key="1">
    <citation type="journal article" date="2017" name="BMC Genomics">
        <title>Gapless genome assembly of Colletotrichum higginsianum reveals chromosome structure and association of transposable elements with secondary metabolite gene clusters.</title>
        <authorList>
            <person name="Dallery J.-F."/>
            <person name="Lapalu N."/>
            <person name="Zampounis A."/>
            <person name="Pigne S."/>
            <person name="Luyten I."/>
            <person name="Amselem J."/>
            <person name="Wittenberg A.H.J."/>
            <person name="Zhou S."/>
            <person name="de Queiroz M.V."/>
            <person name="Robin G.P."/>
            <person name="Auger A."/>
            <person name="Hainaut M."/>
            <person name="Henrissat B."/>
            <person name="Kim K.-T."/>
            <person name="Lee Y.-H."/>
            <person name="Lespinet O."/>
            <person name="Schwartz D.C."/>
            <person name="Thon M.R."/>
            <person name="O'Connell R.J."/>
        </authorList>
    </citation>
    <scope>NUCLEOTIDE SEQUENCE [LARGE SCALE GENOMIC DNA]</scope>
    <source>
        <strain evidence="4">IMI 349063</strain>
    </source>
</reference>
<keyword evidence="4" id="KW-1185">Reference proteome</keyword>
<dbReference type="EMBL" id="LTAN01000002">
    <property type="protein sequence ID" value="OBR13549.1"/>
    <property type="molecule type" value="Genomic_DNA"/>
</dbReference>
<dbReference type="RefSeq" id="XP_018162066.1">
    <property type="nucleotide sequence ID" value="XM_018297250.1"/>
</dbReference>
<dbReference type="GeneID" id="28861357"/>
<evidence type="ECO:0000313" key="4">
    <source>
        <dbReference type="Proteomes" id="UP000092177"/>
    </source>
</evidence>
<feature type="signal peptide" evidence="2">
    <location>
        <begin position="1"/>
        <end position="23"/>
    </location>
</feature>
<sequence length="181" mass="20158">MLRQQTQQRSIWALGWVAPRLFALPALLPQLYPPCHHHRWASAQQGLKWSGVLEVVSRYTHCICRQVQAQTSTAHDARGMENAGEASFLPSFSLLLSTTPGKAMEGNAARKRRPRGQSRAEQNTSDGRGRDGLDRRVRLETTMPEAHRDVVVGPRNLFSGDMRRPCPASLSRLALGSASHR</sequence>
<evidence type="ECO:0000256" key="2">
    <source>
        <dbReference type="SAM" id="SignalP"/>
    </source>
</evidence>
<comment type="caution">
    <text evidence="3">The sequence shown here is derived from an EMBL/GenBank/DDBJ whole genome shotgun (WGS) entry which is preliminary data.</text>
</comment>
<name>A0A1B7YNF8_COLHI</name>
<feature type="chain" id="PRO_5008601808" evidence="2">
    <location>
        <begin position="24"/>
        <end position="181"/>
    </location>
</feature>
<dbReference type="OrthoDB" id="10620146at2759"/>
<keyword evidence="2" id="KW-0732">Signal</keyword>
<dbReference type="Proteomes" id="UP000092177">
    <property type="component" value="Chromosome 2"/>
</dbReference>
<gene>
    <name evidence="3" type="ORF">CH63R_02275</name>
</gene>
<evidence type="ECO:0000256" key="1">
    <source>
        <dbReference type="SAM" id="MobiDB-lite"/>
    </source>
</evidence>
<feature type="region of interest" description="Disordered" evidence="1">
    <location>
        <begin position="99"/>
        <end position="167"/>
    </location>
</feature>
<proteinExistence type="predicted"/>